<accession>A0A1A9M7U1</accession>
<dbReference type="SUPFAM" id="SSF49899">
    <property type="entry name" value="Concanavalin A-like lectins/glucanases"/>
    <property type="match status" value="1"/>
</dbReference>
<keyword evidence="1" id="KW-0812">Transmembrane</keyword>
<keyword evidence="1" id="KW-1133">Transmembrane helix</keyword>
<gene>
    <name evidence="2" type="ORF">A7D17_08180</name>
</gene>
<proteinExistence type="predicted"/>
<feature type="transmembrane region" description="Helical" evidence="1">
    <location>
        <begin position="21"/>
        <end position="45"/>
    </location>
</feature>
<dbReference type="Proteomes" id="UP000077659">
    <property type="component" value="Unassembled WGS sequence"/>
</dbReference>
<evidence type="ECO:0000256" key="1">
    <source>
        <dbReference type="SAM" id="Phobius"/>
    </source>
</evidence>
<protein>
    <submittedName>
        <fullName evidence="2">Regulation of enolase 1</fullName>
    </submittedName>
</protein>
<dbReference type="Pfam" id="PF07081">
    <property type="entry name" value="DUF1349"/>
    <property type="match status" value="1"/>
</dbReference>
<dbReference type="AlphaFoldDB" id="A0A1A9M7U1"/>
<dbReference type="InterPro" id="IPR013320">
    <property type="entry name" value="ConA-like_dom_sf"/>
</dbReference>
<evidence type="ECO:0000313" key="3">
    <source>
        <dbReference type="Proteomes" id="UP000077659"/>
    </source>
</evidence>
<name>A0A1A9M7U1_9XANT</name>
<dbReference type="EMBL" id="LXNG01000056">
    <property type="protein sequence ID" value="OAG65707.1"/>
    <property type="molecule type" value="Genomic_DNA"/>
</dbReference>
<dbReference type="InterPro" id="IPR015987">
    <property type="entry name" value="UCP022704"/>
</dbReference>
<reference evidence="2 3" key="1">
    <citation type="submission" date="2016-05" db="EMBL/GenBank/DDBJ databases">
        <title>Pathogenic, phenotypic and molecular characterisation of Xanthomonas nasturtii sp. nov. and Xanthomonas floridensis sp. nov., new species of Xanthomonas associated with watercress production in Florida.</title>
        <authorList>
            <person name="Vicente J.G."/>
            <person name="Rothwell S."/>
            <person name="Holub E.B."/>
            <person name="Studholme D.J."/>
        </authorList>
    </citation>
    <scope>NUCLEOTIDE SEQUENCE [LARGE SCALE GENOMIC DNA]</scope>
    <source>
        <strain evidence="2 3">WHRI 8848</strain>
    </source>
</reference>
<dbReference type="STRING" id="1843580.A7D17_08180"/>
<dbReference type="PANTHER" id="PTHR35332:SF2">
    <property type="entry name" value="REGULATION OF ENOLASE PROTEIN 1"/>
    <property type="match status" value="1"/>
</dbReference>
<evidence type="ECO:0000313" key="2">
    <source>
        <dbReference type="EMBL" id="OAG65707.1"/>
    </source>
</evidence>
<dbReference type="PANTHER" id="PTHR35332">
    <property type="entry name" value="REGULATION OF ENOLASE PROTEIN 1"/>
    <property type="match status" value="1"/>
</dbReference>
<sequence>MANSKREDMNESKQVDVGRRLTLGGLAAGGMVMATGAGAVASSSWQRGTWLNAPKVHRVLQGDVLDVVTDEGTDFWRETHYGFTRDSGHFLGIAAPAAFTCQVRVRARFEQLYDQAGIMIRVDEQHWVKAGIELSDGRAMLSSVLTNATSDWATGPYEGDASDFWMRATVEKGVLRLQASRDGNYWPLVGLCPFPVAAHYLVGPMTCTPEREGLQVQFSNWELGPVLGKDLHDLS</sequence>
<dbReference type="Gene3D" id="2.60.120.200">
    <property type="match status" value="1"/>
</dbReference>
<dbReference type="InterPro" id="IPR009784">
    <property type="entry name" value="DUF1349"/>
</dbReference>
<keyword evidence="1" id="KW-0472">Membrane</keyword>
<comment type="caution">
    <text evidence="2">The sequence shown here is derived from an EMBL/GenBank/DDBJ whole genome shotgun (WGS) entry which is preliminary data.</text>
</comment>
<dbReference type="PIRSF" id="PIRSF022704">
    <property type="entry name" value="UCP022704"/>
    <property type="match status" value="1"/>
</dbReference>
<organism evidence="2 3">
    <name type="scientific">Xanthomonas floridensis</name>
    <dbReference type="NCBI Taxonomy" id="1843580"/>
    <lineage>
        <taxon>Bacteria</taxon>
        <taxon>Pseudomonadati</taxon>
        <taxon>Pseudomonadota</taxon>
        <taxon>Gammaproteobacteria</taxon>
        <taxon>Lysobacterales</taxon>
        <taxon>Lysobacteraceae</taxon>
        <taxon>Xanthomonas</taxon>
    </lineage>
</organism>